<evidence type="ECO:0000313" key="1">
    <source>
        <dbReference type="EMBL" id="MBB4939118.1"/>
    </source>
</evidence>
<evidence type="ECO:0000313" key="2">
    <source>
        <dbReference type="Proteomes" id="UP000534286"/>
    </source>
</evidence>
<gene>
    <name evidence="1" type="ORF">FHR32_003423</name>
</gene>
<proteinExistence type="predicted"/>
<keyword evidence="2" id="KW-1185">Reference proteome</keyword>
<protein>
    <submittedName>
        <fullName evidence="1">Uncharacterized protein</fullName>
    </submittedName>
</protein>
<name>A0A7W7W9N3_9ACTN</name>
<accession>A0A7W7W9N3</accession>
<sequence length="61" mass="6931">MTAWTCHEHRVTFYEFCEAGGLAFIQRTVSDKGKTVVSQSDAWRHVEAQAMWVALLSGMVR</sequence>
<organism evidence="1 2">
    <name type="scientific">Streptosporangium album</name>
    <dbReference type="NCBI Taxonomy" id="47479"/>
    <lineage>
        <taxon>Bacteria</taxon>
        <taxon>Bacillati</taxon>
        <taxon>Actinomycetota</taxon>
        <taxon>Actinomycetes</taxon>
        <taxon>Streptosporangiales</taxon>
        <taxon>Streptosporangiaceae</taxon>
        <taxon>Streptosporangium</taxon>
    </lineage>
</organism>
<reference evidence="1 2" key="1">
    <citation type="submission" date="2020-08" db="EMBL/GenBank/DDBJ databases">
        <title>Sequencing the genomes of 1000 actinobacteria strains.</title>
        <authorList>
            <person name="Klenk H.-P."/>
        </authorList>
    </citation>
    <scope>NUCLEOTIDE SEQUENCE [LARGE SCALE GENOMIC DNA]</scope>
    <source>
        <strain evidence="1 2">DSM 43023</strain>
    </source>
</reference>
<dbReference type="Proteomes" id="UP000534286">
    <property type="component" value="Unassembled WGS sequence"/>
</dbReference>
<comment type="caution">
    <text evidence="1">The sequence shown here is derived from an EMBL/GenBank/DDBJ whole genome shotgun (WGS) entry which is preliminary data.</text>
</comment>
<dbReference type="AlphaFoldDB" id="A0A7W7W9N3"/>
<dbReference type="EMBL" id="JACHJU010000001">
    <property type="protein sequence ID" value="MBB4939118.1"/>
    <property type="molecule type" value="Genomic_DNA"/>
</dbReference>